<dbReference type="Proteomes" id="UP001066276">
    <property type="component" value="Chromosome 1_1"/>
</dbReference>
<evidence type="ECO:0000256" key="1">
    <source>
        <dbReference type="SAM" id="MobiDB-lite"/>
    </source>
</evidence>
<protein>
    <submittedName>
        <fullName evidence="2">Uncharacterized protein</fullName>
    </submittedName>
</protein>
<feature type="compositionally biased region" description="Basic and acidic residues" evidence="1">
    <location>
        <begin position="26"/>
        <end position="44"/>
    </location>
</feature>
<sequence length="120" mass="13627">MWPSRLQQGEAEASRPNPMKGPRTVGEAEAHDRENWEELEQDLTKEEVGDAIRELRRGKVTDPNGLPAELYKCMLKGVAEHMTEMFRDGRMKVTLPDDQRMATVVVVLKLGKNPKDCSSY</sequence>
<feature type="region of interest" description="Disordered" evidence="1">
    <location>
        <begin position="1"/>
        <end position="44"/>
    </location>
</feature>
<evidence type="ECO:0000313" key="2">
    <source>
        <dbReference type="EMBL" id="KAJ1215175.1"/>
    </source>
</evidence>
<dbReference type="EMBL" id="JANPWB010000001">
    <property type="protein sequence ID" value="KAJ1215175.1"/>
    <property type="molecule type" value="Genomic_DNA"/>
</dbReference>
<proteinExistence type="predicted"/>
<reference evidence="2" key="1">
    <citation type="journal article" date="2022" name="bioRxiv">
        <title>Sequencing and chromosome-scale assembly of the giantPleurodeles waltlgenome.</title>
        <authorList>
            <person name="Brown T."/>
            <person name="Elewa A."/>
            <person name="Iarovenko S."/>
            <person name="Subramanian E."/>
            <person name="Araus A.J."/>
            <person name="Petzold A."/>
            <person name="Susuki M."/>
            <person name="Suzuki K.-i.T."/>
            <person name="Hayashi T."/>
            <person name="Toyoda A."/>
            <person name="Oliveira C."/>
            <person name="Osipova E."/>
            <person name="Leigh N.D."/>
            <person name="Simon A."/>
            <person name="Yun M.H."/>
        </authorList>
    </citation>
    <scope>NUCLEOTIDE SEQUENCE</scope>
    <source>
        <strain evidence="2">20211129_DDA</strain>
        <tissue evidence="2">Liver</tissue>
    </source>
</reference>
<keyword evidence="3" id="KW-1185">Reference proteome</keyword>
<accession>A0AAV7WSP2</accession>
<gene>
    <name evidence="2" type="ORF">NDU88_002784</name>
</gene>
<evidence type="ECO:0000313" key="3">
    <source>
        <dbReference type="Proteomes" id="UP001066276"/>
    </source>
</evidence>
<comment type="caution">
    <text evidence="2">The sequence shown here is derived from an EMBL/GenBank/DDBJ whole genome shotgun (WGS) entry which is preliminary data.</text>
</comment>
<dbReference type="AlphaFoldDB" id="A0AAV7WSP2"/>
<name>A0AAV7WSP2_PLEWA</name>
<organism evidence="2 3">
    <name type="scientific">Pleurodeles waltl</name>
    <name type="common">Iberian ribbed newt</name>
    <dbReference type="NCBI Taxonomy" id="8319"/>
    <lineage>
        <taxon>Eukaryota</taxon>
        <taxon>Metazoa</taxon>
        <taxon>Chordata</taxon>
        <taxon>Craniata</taxon>
        <taxon>Vertebrata</taxon>
        <taxon>Euteleostomi</taxon>
        <taxon>Amphibia</taxon>
        <taxon>Batrachia</taxon>
        <taxon>Caudata</taxon>
        <taxon>Salamandroidea</taxon>
        <taxon>Salamandridae</taxon>
        <taxon>Pleurodelinae</taxon>
        <taxon>Pleurodeles</taxon>
    </lineage>
</organism>